<evidence type="ECO:0000313" key="2">
    <source>
        <dbReference type="EMBL" id="NML94729.1"/>
    </source>
</evidence>
<dbReference type="AlphaFoldDB" id="A0A7Y0BQL8"/>
<dbReference type="EMBL" id="JABBGM010000006">
    <property type="protein sequence ID" value="NML94729.1"/>
    <property type="molecule type" value="Genomic_DNA"/>
</dbReference>
<dbReference type="NCBIfam" id="TIGR01764">
    <property type="entry name" value="excise"/>
    <property type="match status" value="1"/>
</dbReference>
<evidence type="ECO:0000259" key="1">
    <source>
        <dbReference type="Pfam" id="PF12728"/>
    </source>
</evidence>
<proteinExistence type="predicted"/>
<keyword evidence="3" id="KW-1185">Reference proteome</keyword>
<name>A0A7Y0BQL8_9SPHN</name>
<dbReference type="RefSeq" id="WP_169494021.1">
    <property type="nucleotide sequence ID" value="NZ_JABBGM010000006.1"/>
</dbReference>
<dbReference type="Proteomes" id="UP000583556">
    <property type="component" value="Unassembled WGS sequence"/>
</dbReference>
<feature type="domain" description="Helix-turn-helix" evidence="1">
    <location>
        <begin position="18"/>
        <end position="65"/>
    </location>
</feature>
<reference evidence="2 3" key="1">
    <citation type="submission" date="2020-04" db="EMBL/GenBank/DDBJ databases">
        <title>Novosphingobium sp. TW-4 isolated from soil.</title>
        <authorList>
            <person name="Dahal R.H."/>
            <person name="Chaudhary D.K."/>
        </authorList>
    </citation>
    <scope>NUCLEOTIDE SEQUENCE [LARGE SCALE GENOMIC DNA]</scope>
    <source>
        <strain evidence="2 3">TW-4</strain>
    </source>
</reference>
<evidence type="ECO:0000313" key="3">
    <source>
        <dbReference type="Proteomes" id="UP000583556"/>
    </source>
</evidence>
<accession>A0A7Y0BQL8</accession>
<dbReference type="GO" id="GO:0003677">
    <property type="term" value="F:DNA binding"/>
    <property type="evidence" value="ECO:0007669"/>
    <property type="project" value="InterPro"/>
</dbReference>
<protein>
    <submittedName>
        <fullName evidence="2">Helix-turn-helix domain-containing protein</fullName>
    </submittedName>
</protein>
<organism evidence="2 3">
    <name type="scientific">Novosphingobium olei</name>
    <dbReference type="NCBI Taxonomy" id="2728851"/>
    <lineage>
        <taxon>Bacteria</taxon>
        <taxon>Pseudomonadati</taxon>
        <taxon>Pseudomonadota</taxon>
        <taxon>Alphaproteobacteria</taxon>
        <taxon>Sphingomonadales</taxon>
        <taxon>Sphingomonadaceae</taxon>
        <taxon>Novosphingobium</taxon>
    </lineage>
</organism>
<gene>
    <name evidence="2" type="ORF">HHL27_13725</name>
</gene>
<dbReference type="InterPro" id="IPR010093">
    <property type="entry name" value="SinI_DNA-bd"/>
</dbReference>
<dbReference type="InterPro" id="IPR041657">
    <property type="entry name" value="HTH_17"/>
</dbReference>
<sequence>MDHDNRAAAATAAEPLAYSIAEASRVTTLCKSQIYNLIRAGKLEARKLGRRTLIPARSLRALIEGEGL</sequence>
<dbReference type="Pfam" id="PF12728">
    <property type="entry name" value="HTH_17"/>
    <property type="match status" value="1"/>
</dbReference>
<comment type="caution">
    <text evidence="2">The sequence shown here is derived from an EMBL/GenBank/DDBJ whole genome shotgun (WGS) entry which is preliminary data.</text>
</comment>